<proteinExistence type="inferred from homology"/>
<dbReference type="RefSeq" id="WP_013607377.1">
    <property type="nucleotide sequence ID" value="NC_015152.1"/>
</dbReference>
<evidence type="ECO:0000256" key="3">
    <source>
        <dbReference type="ARBA" id="ARBA00022801"/>
    </source>
</evidence>
<dbReference type="GO" id="GO:0006310">
    <property type="term" value="P:DNA recombination"/>
    <property type="evidence" value="ECO:0007669"/>
    <property type="project" value="InterPro"/>
</dbReference>
<dbReference type="EC" id="5.6.2.4" evidence="9"/>
<keyword evidence="13" id="KW-1185">Reference proteome</keyword>
<dbReference type="Pfam" id="PF00270">
    <property type="entry name" value="DEAD"/>
    <property type="match status" value="1"/>
</dbReference>
<organism evidence="12 13">
    <name type="scientific">Sphaerochaeta globosa (strain ATCC BAA-1886 / DSM 22777 / Buddy)</name>
    <name type="common">Spirochaeta sp. (strain Buddy)</name>
    <dbReference type="NCBI Taxonomy" id="158189"/>
    <lineage>
        <taxon>Bacteria</taxon>
        <taxon>Pseudomonadati</taxon>
        <taxon>Spirochaetota</taxon>
        <taxon>Spirochaetia</taxon>
        <taxon>Spirochaetales</taxon>
        <taxon>Sphaerochaetaceae</taxon>
        <taxon>Sphaerochaeta</taxon>
    </lineage>
</organism>
<dbReference type="SMART" id="SM00487">
    <property type="entry name" value="DEXDc"/>
    <property type="match status" value="1"/>
</dbReference>
<dbReference type="CDD" id="cd17920">
    <property type="entry name" value="DEXHc_RecQ"/>
    <property type="match status" value="1"/>
</dbReference>
<comment type="catalytic activity">
    <reaction evidence="8">
        <text>Couples ATP hydrolysis with the unwinding of duplex DNA by translocating in the 3'-5' direction.</text>
        <dbReference type="EC" id="5.6.2.4"/>
    </reaction>
</comment>
<evidence type="ECO:0000256" key="6">
    <source>
        <dbReference type="ARBA" id="ARBA00023125"/>
    </source>
</evidence>
<accession>F0RZH5</accession>
<evidence type="ECO:0000313" key="12">
    <source>
        <dbReference type="EMBL" id="ADY13527.1"/>
    </source>
</evidence>
<dbReference type="GO" id="GO:0003677">
    <property type="term" value="F:DNA binding"/>
    <property type="evidence" value="ECO:0007669"/>
    <property type="project" value="UniProtKB-KW"/>
</dbReference>
<keyword evidence="3" id="KW-0378">Hydrolase</keyword>
<dbReference type="eggNOG" id="COG0514">
    <property type="taxonomic scope" value="Bacteria"/>
</dbReference>
<evidence type="ECO:0000256" key="8">
    <source>
        <dbReference type="ARBA" id="ARBA00034617"/>
    </source>
</evidence>
<evidence type="ECO:0000256" key="7">
    <source>
        <dbReference type="ARBA" id="ARBA00023235"/>
    </source>
</evidence>
<evidence type="ECO:0000256" key="9">
    <source>
        <dbReference type="ARBA" id="ARBA00034808"/>
    </source>
</evidence>
<reference evidence="13" key="1">
    <citation type="submission" date="2011-02" db="EMBL/GenBank/DDBJ databases">
        <title>Complete sequence of Spirochaeta sp. Buddy.</title>
        <authorList>
            <person name="Lucas S."/>
            <person name="Copeland A."/>
            <person name="Lapidus A."/>
            <person name="Cheng J.-F."/>
            <person name="Goodwin L."/>
            <person name="Pitluck S."/>
            <person name="Zeytun A."/>
            <person name="Detter J.C."/>
            <person name="Han C."/>
            <person name="Tapia R."/>
            <person name="Land M."/>
            <person name="Hauser L."/>
            <person name="Kyrpides N."/>
            <person name="Ivanova N."/>
            <person name="Mikhailova N."/>
            <person name="Pagani I."/>
            <person name="Ritalahti K.M."/>
            <person name="Loeffler F.E."/>
            <person name="Woyke T."/>
        </authorList>
    </citation>
    <scope>NUCLEOTIDE SEQUENCE [LARGE SCALE GENOMIC DNA]</scope>
    <source>
        <strain evidence="13">ATCC BAA-1886 / DSM 22777 / Buddy</strain>
    </source>
</reference>
<dbReference type="NCBIfam" id="TIGR00614">
    <property type="entry name" value="recQ_fam"/>
    <property type="match status" value="1"/>
</dbReference>
<dbReference type="OrthoDB" id="9763310at2"/>
<dbReference type="SUPFAM" id="SSF52540">
    <property type="entry name" value="P-loop containing nucleoside triphosphate hydrolases"/>
    <property type="match status" value="1"/>
</dbReference>
<dbReference type="GO" id="GO:0043138">
    <property type="term" value="F:3'-5' DNA helicase activity"/>
    <property type="evidence" value="ECO:0007669"/>
    <property type="project" value="UniProtKB-EC"/>
</dbReference>
<dbReference type="STRING" id="158189.SpiBuddy_1702"/>
<dbReference type="InterPro" id="IPR014001">
    <property type="entry name" value="Helicase_ATP-bd"/>
</dbReference>
<keyword evidence="2" id="KW-0547">Nucleotide-binding</keyword>
<dbReference type="HOGENOM" id="CLU_001103_9_7_12"/>
<keyword evidence="6" id="KW-0238">DNA-binding</keyword>
<dbReference type="PANTHER" id="PTHR13710">
    <property type="entry name" value="DNA HELICASE RECQ FAMILY MEMBER"/>
    <property type="match status" value="1"/>
</dbReference>
<dbReference type="KEGG" id="sbu:SpiBuddy_1702"/>
<keyword evidence="4 12" id="KW-0347">Helicase</keyword>
<dbReference type="GO" id="GO:0005694">
    <property type="term" value="C:chromosome"/>
    <property type="evidence" value="ECO:0007669"/>
    <property type="project" value="TreeGrafter"/>
</dbReference>
<dbReference type="PROSITE" id="PS51194">
    <property type="entry name" value="HELICASE_CTER"/>
    <property type="match status" value="1"/>
</dbReference>
<dbReference type="AlphaFoldDB" id="F0RZH5"/>
<name>F0RZH5_SPHGB</name>
<comment type="similarity">
    <text evidence="1">Belongs to the helicase family. RecQ subfamily.</text>
</comment>
<keyword evidence="7" id="KW-0413">Isomerase</keyword>
<protein>
    <recommendedName>
        <fullName evidence="9">DNA 3'-5' helicase</fullName>
        <ecNumber evidence="9">5.6.2.4</ecNumber>
    </recommendedName>
</protein>
<dbReference type="Proteomes" id="UP000008466">
    <property type="component" value="Chromosome"/>
</dbReference>
<dbReference type="EMBL" id="CP002541">
    <property type="protein sequence ID" value="ADY13527.1"/>
    <property type="molecule type" value="Genomic_DNA"/>
</dbReference>
<feature type="domain" description="Helicase C-terminal" evidence="11">
    <location>
        <begin position="228"/>
        <end position="372"/>
    </location>
</feature>
<dbReference type="InterPro" id="IPR027417">
    <property type="entry name" value="P-loop_NTPase"/>
</dbReference>
<dbReference type="PROSITE" id="PS51192">
    <property type="entry name" value="HELICASE_ATP_BIND_1"/>
    <property type="match status" value="1"/>
</dbReference>
<dbReference type="Gene3D" id="3.40.50.300">
    <property type="entry name" value="P-loop containing nucleotide triphosphate hydrolases"/>
    <property type="match status" value="2"/>
</dbReference>
<sequence length="506" mass="56507">MELDHTIKDLASTVFGIQMLRPFQSVVIQRILELDAQNVNHKGLLVTLPTGSGKSLCFMLPSLLVEGLTVIVYPLRSLMNDQVRRFTKLGIACIAIQGGQSREQRKALFSLLDDHRCKVVITNAECLSQQAVFCELAHHTISLLVVDEAHTIVRWGEGFRPVFASLAPLLAFLPIKQILCFTATADQAVIQGLNDLIFTRGKPHLVRCSSDRPNISYHVFRTLSKDHTLAALLAQKNFRPALVFCNTRESTLFACNALQRTHPQIPCRYYHAGLDSNQRKALESWFGNQQEGVLFSTNAFGMGVDKSNIRTVIHRELPDDALSYLQESGRGGRDGRQSRAFILLDGTEKGKLTQLFFSVDACYRESLLAELGESLDFCNGCDVCSHTVDAKRQGEDALLGSIAWHPLRYSPSSLSTLLTSQAAYNSFSKTLSSWRQKEIRSALLLLLSEGKVCMTRRSRRLYLPCKTYVTLLTAHHFYKKLTYGTKENRACTTADLPDHAPSIPAD</sequence>
<evidence type="ECO:0000259" key="11">
    <source>
        <dbReference type="PROSITE" id="PS51194"/>
    </source>
</evidence>
<evidence type="ECO:0000256" key="2">
    <source>
        <dbReference type="ARBA" id="ARBA00022741"/>
    </source>
</evidence>
<dbReference type="GO" id="GO:0006281">
    <property type="term" value="P:DNA repair"/>
    <property type="evidence" value="ECO:0007669"/>
    <property type="project" value="TreeGrafter"/>
</dbReference>
<dbReference type="GO" id="GO:0005737">
    <property type="term" value="C:cytoplasm"/>
    <property type="evidence" value="ECO:0007669"/>
    <property type="project" value="TreeGrafter"/>
</dbReference>
<dbReference type="InterPro" id="IPR011545">
    <property type="entry name" value="DEAD/DEAH_box_helicase_dom"/>
</dbReference>
<evidence type="ECO:0000313" key="13">
    <source>
        <dbReference type="Proteomes" id="UP000008466"/>
    </source>
</evidence>
<dbReference type="GO" id="GO:0016787">
    <property type="term" value="F:hydrolase activity"/>
    <property type="evidence" value="ECO:0007669"/>
    <property type="project" value="UniProtKB-KW"/>
</dbReference>
<feature type="domain" description="Helicase ATP-binding" evidence="10">
    <location>
        <begin position="35"/>
        <end position="203"/>
    </location>
</feature>
<dbReference type="GO" id="GO:0005524">
    <property type="term" value="F:ATP binding"/>
    <property type="evidence" value="ECO:0007669"/>
    <property type="project" value="UniProtKB-KW"/>
</dbReference>
<dbReference type="InterPro" id="IPR001650">
    <property type="entry name" value="Helicase_C-like"/>
</dbReference>
<dbReference type="InterPro" id="IPR004589">
    <property type="entry name" value="DNA_helicase_ATP-dep_RecQ"/>
</dbReference>
<evidence type="ECO:0000256" key="1">
    <source>
        <dbReference type="ARBA" id="ARBA00005446"/>
    </source>
</evidence>
<dbReference type="GO" id="GO:0009378">
    <property type="term" value="F:four-way junction helicase activity"/>
    <property type="evidence" value="ECO:0007669"/>
    <property type="project" value="TreeGrafter"/>
</dbReference>
<evidence type="ECO:0000259" key="10">
    <source>
        <dbReference type="PROSITE" id="PS51192"/>
    </source>
</evidence>
<dbReference type="Pfam" id="PF00271">
    <property type="entry name" value="Helicase_C"/>
    <property type="match status" value="1"/>
</dbReference>
<dbReference type="SMART" id="SM00490">
    <property type="entry name" value="HELICc"/>
    <property type="match status" value="1"/>
</dbReference>
<gene>
    <name evidence="12" type="ordered locus">SpiBuddy_1702</name>
</gene>
<evidence type="ECO:0000256" key="5">
    <source>
        <dbReference type="ARBA" id="ARBA00022840"/>
    </source>
</evidence>
<keyword evidence="5" id="KW-0067">ATP-binding</keyword>
<evidence type="ECO:0000256" key="4">
    <source>
        <dbReference type="ARBA" id="ARBA00022806"/>
    </source>
</evidence>
<dbReference type="PANTHER" id="PTHR13710:SF105">
    <property type="entry name" value="ATP-DEPENDENT DNA HELICASE Q1"/>
    <property type="match status" value="1"/>
</dbReference>